<feature type="region of interest" description="Disordered" evidence="1">
    <location>
        <begin position="758"/>
        <end position="785"/>
    </location>
</feature>
<feature type="compositionally biased region" description="Low complexity" evidence="1">
    <location>
        <begin position="166"/>
        <end position="176"/>
    </location>
</feature>
<evidence type="ECO:0000259" key="2">
    <source>
        <dbReference type="Pfam" id="PF14636"/>
    </source>
</evidence>
<dbReference type="InterPro" id="IPR028084">
    <property type="entry name" value="FNIP_N_dom"/>
</dbReference>
<feature type="compositionally biased region" description="Basic and acidic residues" evidence="1">
    <location>
        <begin position="1046"/>
        <end position="1057"/>
    </location>
</feature>
<dbReference type="PANTHER" id="PTHR21634:SF9">
    <property type="entry name" value="RE13835P"/>
    <property type="match status" value="1"/>
</dbReference>
<feature type="region of interest" description="Disordered" evidence="1">
    <location>
        <begin position="726"/>
        <end position="746"/>
    </location>
</feature>
<proteinExistence type="predicted"/>
<organism evidence="3 4">
    <name type="scientific">Elaphomyces granulatus</name>
    <dbReference type="NCBI Taxonomy" id="519963"/>
    <lineage>
        <taxon>Eukaryota</taxon>
        <taxon>Fungi</taxon>
        <taxon>Dikarya</taxon>
        <taxon>Ascomycota</taxon>
        <taxon>Pezizomycotina</taxon>
        <taxon>Eurotiomycetes</taxon>
        <taxon>Eurotiomycetidae</taxon>
        <taxon>Eurotiales</taxon>
        <taxon>Elaphomycetaceae</taxon>
        <taxon>Elaphomyces</taxon>
    </lineage>
</organism>
<feature type="region of interest" description="Disordered" evidence="1">
    <location>
        <begin position="55"/>
        <end position="86"/>
    </location>
</feature>
<sequence length="1136" mass="124923">MLLDTRASSDPNPHGLGLDPQVFEVPTGRHSRVSSLSKASRRDSIQSVQSFVAESSPIAQAAKPRKPSQISPGAFSRPRNRGSVSSPAFGVAEPLHNRLSDSADSGLLNCIFGSSAFSYRGSSTKMHVLSTDNETAEALAASPPQREMDYFASRTMTPRSSLARAHSSGTHSTSSSYFRDQAHGPKPPSKVTVLITRMFSVNLPEGRESVDPNDSPAFDYHESHPRRDTHGFNLDGNSNGIPRKVREKKTPMYAVALSIQIPLSARNVGRPISRLGPQGADAVKPVGLMSFSLDSDHRWSSAILDDHFSIHSQSANIDDRIDLLVDHWDVITRTLSHLERIATREILFLLKKVDTLSGLPLKPLKAPNMQRINQTIVQLPANILSGHSRLRDEVLMASQRISAALRIPRVVTGQSRWGVWREEARLIARILGDKEHGFFFLVLITAFLGNHTEWLNSLGPDWYRRRHYLQQKAQQDGEPIVSNRTVIISSDKMTARRMVFLLASFLPAKQRFEALGSPLQPGRPASFRPFSQSPPSAPILRQESLRRTINRRARARRLNMDDEENRERSVSISSAETAHKSPEDVDAITAVELQNTRRDSDVRSIRTASLPIRPNESRLAKSSAATTSTTTPSTAVPVPHFAARHSRRASGGWSRLAVDGNDSPASANLLQNLRRSESSGVSPNSNSHQGSSKWGNLLSGFWSSRQGSLPTPDGKDISTDVRRKRVTEHVEHAAQSPVTGNIAPDNELSKTEEPIFSDNIAIPSSSPAHQTLGQGQHGSLPSIDHSKDFPLKLSVRPEDGVVDVHLPLPGFVSLSSSGDSTLTSPKRARTSITSVDAIGSTHSSNSNSTLMFSPSVSLKESEGLNINVAGWLKNFHEDFLLQAVKPYSALDADIKRAMAAEATPHLPYATVDGDNMSVTEKWVDVATTLVADTRTCTVKRLRLRRKIQTSSIPCRANAAMPRQFPENASSATQFPGFIHHTTRSRKNSTATIADWTELNGMEEQFTEELVMDLDGTLVDAVERVLVQSGQSSLAHSRAPSPHRNHKGEYKMRAESATRSDSSPIEVPRSECRKMVLGALEEVVRSVTADHCREDMDSELGLVITLSGRERRKTLSVPDNTLREGIRKWLLDVEEVC</sequence>
<feature type="region of interest" description="Disordered" evidence="1">
    <location>
        <begin position="1030"/>
        <end position="1066"/>
    </location>
</feature>
<gene>
    <name evidence="3" type="ORF">Egran_05471</name>
</gene>
<feature type="non-terminal residue" evidence="3">
    <location>
        <position position="1136"/>
    </location>
</feature>
<dbReference type="Pfam" id="PF14636">
    <property type="entry name" value="FNIP_N"/>
    <property type="match status" value="1"/>
</dbReference>
<evidence type="ECO:0000256" key="1">
    <source>
        <dbReference type="SAM" id="MobiDB-lite"/>
    </source>
</evidence>
<dbReference type="AlphaFoldDB" id="A0A232LRV4"/>
<accession>A0A232LRV4</accession>
<feature type="compositionally biased region" description="Polar residues" evidence="1">
    <location>
        <begin position="762"/>
        <end position="779"/>
    </location>
</feature>
<dbReference type="Proteomes" id="UP000243515">
    <property type="component" value="Unassembled WGS sequence"/>
</dbReference>
<evidence type="ECO:0000313" key="3">
    <source>
        <dbReference type="EMBL" id="OXV06758.1"/>
    </source>
</evidence>
<protein>
    <recommendedName>
        <fullName evidence="2">Folliculin-interacting protein N-terminal domain-containing protein</fullName>
    </recommendedName>
</protein>
<reference evidence="3 4" key="1">
    <citation type="journal article" date="2015" name="Environ. Microbiol.">
        <title>Metagenome sequence of Elaphomyces granulatus from sporocarp tissue reveals Ascomycota ectomycorrhizal fingerprints of genome expansion and a Proteobacteria-rich microbiome.</title>
        <authorList>
            <person name="Quandt C.A."/>
            <person name="Kohler A."/>
            <person name="Hesse C.N."/>
            <person name="Sharpton T.J."/>
            <person name="Martin F."/>
            <person name="Spatafora J.W."/>
        </authorList>
    </citation>
    <scope>NUCLEOTIDE SEQUENCE [LARGE SCALE GENOMIC DNA]</scope>
    <source>
        <strain evidence="3 4">OSC145934</strain>
    </source>
</reference>
<dbReference type="EMBL" id="NPHW01005437">
    <property type="protein sequence ID" value="OXV06758.1"/>
    <property type="molecule type" value="Genomic_DNA"/>
</dbReference>
<feature type="region of interest" description="Disordered" evidence="1">
    <location>
        <begin position="553"/>
        <end position="647"/>
    </location>
</feature>
<dbReference type="GO" id="GO:0042030">
    <property type="term" value="F:ATPase inhibitor activity"/>
    <property type="evidence" value="ECO:0007669"/>
    <property type="project" value="TreeGrafter"/>
</dbReference>
<dbReference type="GO" id="GO:0005737">
    <property type="term" value="C:cytoplasm"/>
    <property type="evidence" value="ECO:0007669"/>
    <property type="project" value="TreeGrafter"/>
</dbReference>
<feature type="compositionally biased region" description="Polar residues" evidence="1">
    <location>
        <begin position="1"/>
        <end position="11"/>
    </location>
</feature>
<dbReference type="OrthoDB" id="5428015at2759"/>
<feature type="domain" description="Folliculin-interacting protein N-terminal" evidence="2">
    <location>
        <begin position="2"/>
        <end position="135"/>
    </location>
</feature>
<feature type="compositionally biased region" description="Low complexity" evidence="1">
    <location>
        <begin position="622"/>
        <end position="639"/>
    </location>
</feature>
<name>A0A232LRV4_9EURO</name>
<feature type="region of interest" description="Disordered" evidence="1">
    <location>
        <begin position="523"/>
        <end position="542"/>
    </location>
</feature>
<feature type="compositionally biased region" description="Basic and acidic residues" evidence="1">
    <location>
        <begin position="595"/>
        <end position="604"/>
    </location>
</feature>
<dbReference type="PANTHER" id="PTHR21634">
    <property type="entry name" value="RE13835P"/>
    <property type="match status" value="1"/>
</dbReference>
<feature type="region of interest" description="Disordered" evidence="1">
    <location>
        <begin position="157"/>
        <end position="188"/>
    </location>
</feature>
<evidence type="ECO:0000313" key="4">
    <source>
        <dbReference type="Proteomes" id="UP000243515"/>
    </source>
</evidence>
<comment type="caution">
    <text evidence="3">The sequence shown here is derived from an EMBL/GenBank/DDBJ whole genome shotgun (WGS) entry which is preliminary data.</text>
</comment>
<dbReference type="GO" id="GO:0051087">
    <property type="term" value="F:protein-folding chaperone binding"/>
    <property type="evidence" value="ECO:0007669"/>
    <property type="project" value="TreeGrafter"/>
</dbReference>
<feature type="region of interest" description="Disordered" evidence="1">
    <location>
        <begin position="1"/>
        <end position="43"/>
    </location>
</feature>
<keyword evidence="4" id="KW-1185">Reference proteome</keyword>